<evidence type="ECO:0000256" key="1">
    <source>
        <dbReference type="ARBA" id="ARBA00004429"/>
    </source>
</evidence>
<keyword evidence="7 8" id="KW-0472">Membrane</keyword>
<dbReference type="Proteomes" id="UP000185628">
    <property type="component" value="Unassembled WGS sequence"/>
</dbReference>
<evidence type="ECO:0000256" key="2">
    <source>
        <dbReference type="ARBA" id="ARBA00022448"/>
    </source>
</evidence>
<feature type="transmembrane region" description="Helical" evidence="8">
    <location>
        <begin position="419"/>
        <end position="439"/>
    </location>
</feature>
<feature type="transmembrane region" description="Helical" evidence="8">
    <location>
        <begin position="349"/>
        <end position="370"/>
    </location>
</feature>
<keyword evidence="2" id="KW-0813">Transport</keyword>
<evidence type="ECO:0000256" key="7">
    <source>
        <dbReference type="ARBA" id="ARBA00023136"/>
    </source>
</evidence>
<feature type="transmembrane region" description="Helical" evidence="8">
    <location>
        <begin position="382"/>
        <end position="407"/>
    </location>
</feature>
<dbReference type="GO" id="GO:0005886">
    <property type="term" value="C:plasma membrane"/>
    <property type="evidence" value="ECO:0007669"/>
    <property type="project" value="UniProtKB-SubCell"/>
</dbReference>
<dbReference type="PROSITE" id="PS50928">
    <property type="entry name" value="ABC_TM1"/>
    <property type="match status" value="2"/>
</dbReference>
<feature type="transmembrane region" description="Helical" evidence="8">
    <location>
        <begin position="519"/>
        <end position="543"/>
    </location>
</feature>
<name>A0A1Q5Q185_9ACTO</name>
<organism evidence="10 11">
    <name type="scientific">Bowdeniella nasicola</name>
    <dbReference type="NCBI Taxonomy" id="208480"/>
    <lineage>
        <taxon>Bacteria</taxon>
        <taxon>Bacillati</taxon>
        <taxon>Actinomycetota</taxon>
        <taxon>Actinomycetes</taxon>
        <taxon>Actinomycetales</taxon>
        <taxon>Actinomycetaceae</taxon>
        <taxon>Bowdeniella</taxon>
    </lineage>
</organism>
<dbReference type="EMBL" id="MQVR01000054">
    <property type="protein sequence ID" value="OKL53557.1"/>
    <property type="molecule type" value="Genomic_DNA"/>
</dbReference>
<dbReference type="InterPro" id="IPR035906">
    <property type="entry name" value="MetI-like_sf"/>
</dbReference>
<evidence type="ECO:0000313" key="10">
    <source>
        <dbReference type="EMBL" id="OKL53557.1"/>
    </source>
</evidence>
<evidence type="ECO:0000256" key="3">
    <source>
        <dbReference type="ARBA" id="ARBA00022475"/>
    </source>
</evidence>
<dbReference type="PANTHER" id="PTHR43357">
    <property type="entry name" value="INNER MEMBRANE ABC TRANSPORTER PERMEASE PROTEIN YDCV"/>
    <property type="match status" value="1"/>
</dbReference>
<feature type="transmembrane region" description="Helical" evidence="8">
    <location>
        <begin position="473"/>
        <end position="499"/>
    </location>
</feature>
<feature type="domain" description="ABC transmembrane type-1" evidence="9">
    <location>
        <begin position="66"/>
        <end position="260"/>
    </location>
</feature>
<feature type="transmembrane region" description="Helical" evidence="8">
    <location>
        <begin position="65"/>
        <end position="92"/>
    </location>
</feature>
<comment type="subcellular location">
    <subcellularLocation>
        <location evidence="1">Cell inner membrane</location>
        <topology evidence="1">Multi-pass membrane protein</topology>
    </subcellularLocation>
</comment>
<keyword evidence="11" id="KW-1185">Reference proteome</keyword>
<evidence type="ECO:0000256" key="4">
    <source>
        <dbReference type="ARBA" id="ARBA00022519"/>
    </source>
</evidence>
<dbReference type="OrthoDB" id="9804629at2"/>
<dbReference type="Gene3D" id="1.10.3720.10">
    <property type="entry name" value="MetI-like"/>
    <property type="match status" value="2"/>
</dbReference>
<evidence type="ECO:0000259" key="9">
    <source>
        <dbReference type="PROSITE" id="PS50928"/>
    </source>
</evidence>
<dbReference type="CDD" id="cd06261">
    <property type="entry name" value="TM_PBP2"/>
    <property type="match status" value="2"/>
</dbReference>
<sequence length="555" mass="58172">MAAHVAERRYRVVLAVAAGLPLVFLALFFAWPAATLVARGFTSEAGSWDLSAFQEVSARPRTWRIIGLTLGMATAGTAVSVLLGIPGAYALYRCRFPGYLLARAIVAVPFVLPTVVVGVAFRSLLAPGGWLDFLQLDGTVTAVVAAMVFFNYSLVVRNVGMLWARLDPRQVQAARALGATPLRAFATVTLPSLMPAIASAASVVFLFCATAFGIVLILGGVELATIESEIYLLTTTFLDLRAAAVLSIVQLVVIAVSLAVAGQARKRSERALNLRPDPFAHTPGRADVPALAITAVVIVGLIVMPVAQLLWRSLHRAGEFTLANYRDLADAGATRAVRVSAVQAAGTSILVALLAAAIALVVGVAVALVVTRRPRTRARRRALAILDATFMLPLGVSAVTVGFGFLITMNRPPLDLRSSFWLVPLAQAVVAVPLVVRILSPVLRAISPRQREVAATLGASPLRVLATIDGAHLLRAGGVAAGFALAVSLGEFGATSFLARPESPTLPVVIYRLISRPGAVDQGMAMAASVVLAALAATIMVLVERTRPAQAGGFA</sequence>
<accession>A0A1Q5Q185</accession>
<feature type="domain" description="ABC transmembrane type-1" evidence="9">
    <location>
        <begin position="345"/>
        <end position="543"/>
    </location>
</feature>
<keyword evidence="5 8" id="KW-0812">Transmembrane</keyword>
<comment type="caution">
    <text evidence="10">The sequence shown here is derived from an EMBL/GenBank/DDBJ whole genome shotgun (WGS) entry which is preliminary data.</text>
</comment>
<proteinExistence type="predicted"/>
<evidence type="ECO:0000313" key="11">
    <source>
        <dbReference type="Proteomes" id="UP000185628"/>
    </source>
</evidence>
<feature type="transmembrane region" description="Helical" evidence="8">
    <location>
        <begin position="240"/>
        <end position="261"/>
    </location>
</feature>
<reference evidence="11" key="1">
    <citation type="submission" date="2016-12" db="EMBL/GenBank/DDBJ databases">
        <authorList>
            <person name="Meng X."/>
        </authorList>
    </citation>
    <scope>NUCLEOTIDE SEQUENCE [LARGE SCALE GENOMIC DNA]</scope>
    <source>
        <strain evidence="11">DSM 19116</strain>
    </source>
</reference>
<feature type="transmembrane region" description="Helical" evidence="8">
    <location>
        <begin position="12"/>
        <end position="31"/>
    </location>
</feature>
<dbReference type="InterPro" id="IPR000515">
    <property type="entry name" value="MetI-like"/>
</dbReference>
<feature type="transmembrane region" description="Helical" evidence="8">
    <location>
        <begin position="290"/>
        <end position="311"/>
    </location>
</feature>
<dbReference type="GO" id="GO:0055085">
    <property type="term" value="P:transmembrane transport"/>
    <property type="evidence" value="ECO:0007669"/>
    <property type="project" value="InterPro"/>
</dbReference>
<keyword evidence="3" id="KW-1003">Cell membrane</keyword>
<evidence type="ECO:0000256" key="5">
    <source>
        <dbReference type="ARBA" id="ARBA00022692"/>
    </source>
</evidence>
<feature type="transmembrane region" description="Helical" evidence="8">
    <location>
        <begin position="133"/>
        <end position="155"/>
    </location>
</feature>
<dbReference type="STRING" id="208480.SAMN02910418_00724"/>
<evidence type="ECO:0000256" key="8">
    <source>
        <dbReference type="SAM" id="Phobius"/>
    </source>
</evidence>
<feature type="transmembrane region" description="Helical" evidence="8">
    <location>
        <begin position="193"/>
        <end position="220"/>
    </location>
</feature>
<dbReference type="PANTHER" id="PTHR43357:SF4">
    <property type="entry name" value="INNER MEMBRANE ABC TRANSPORTER PERMEASE PROTEIN YDCV"/>
    <property type="match status" value="1"/>
</dbReference>
<keyword evidence="6 8" id="KW-1133">Transmembrane helix</keyword>
<keyword evidence="4" id="KW-0997">Cell inner membrane</keyword>
<feature type="transmembrane region" description="Helical" evidence="8">
    <location>
        <begin position="99"/>
        <end position="121"/>
    </location>
</feature>
<protein>
    <submittedName>
        <fullName evidence="10">Iron ABC transporter permease</fullName>
    </submittedName>
</protein>
<gene>
    <name evidence="10" type="ORF">BSZ39_08955</name>
</gene>
<evidence type="ECO:0000256" key="6">
    <source>
        <dbReference type="ARBA" id="ARBA00022989"/>
    </source>
</evidence>
<dbReference type="AlphaFoldDB" id="A0A1Q5Q185"/>
<dbReference type="SUPFAM" id="SSF161098">
    <property type="entry name" value="MetI-like"/>
    <property type="match status" value="2"/>
</dbReference>